<dbReference type="Proteomes" id="UP001341840">
    <property type="component" value="Unassembled WGS sequence"/>
</dbReference>
<name>A0ABU6TNA1_9FABA</name>
<gene>
    <name evidence="2" type="ORF">PIB30_070984</name>
</gene>
<evidence type="ECO:0000313" key="3">
    <source>
        <dbReference type="Proteomes" id="UP001341840"/>
    </source>
</evidence>
<sequence>MARTKSNPLAKGKTKVHRPPLRASPRLAALRSQGKVQPQLQSLDLPAENIPMIILLPKKRLTYRTAGEGSSRKGTELPCRRSQRIVALHRAESKASEEHEVIVVSSDSEHENDENLEADAEGALPAADGQCWTLSRRIKLKKFLVNGTSTASLTIRER</sequence>
<feature type="region of interest" description="Disordered" evidence="1">
    <location>
        <begin position="1"/>
        <end position="24"/>
    </location>
</feature>
<proteinExistence type="predicted"/>
<comment type="caution">
    <text evidence="2">The sequence shown here is derived from an EMBL/GenBank/DDBJ whole genome shotgun (WGS) entry which is preliminary data.</text>
</comment>
<dbReference type="EMBL" id="JASCZI010091432">
    <property type="protein sequence ID" value="MED6150287.1"/>
    <property type="molecule type" value="Genomic_DNA"/>
</dbReference>
<evidence type="ECO:0000313" key="2">
    <source>
        <dbReference type="EMBL" id="MED6150287.1"/>
    </source>
</evidence>
<keyword evidence="3" id="KW-1185">Reference proteome</keyword>
<organism evidence="2 3">
    <name type="scientific">Stylosanthes scabra</name>
    <dbReference type="NCBI Taxonomy" id="79078"/>
    <lineage>
        <taxon>Eukaryota</taxon>
        <taxon>Viridiplantae</taxon>
        <taxon>Streptophyta</taxon>
        <taxon>Embryophyta</taxon>
        <taxon>Tracheophyta</taxon>
        <taxon>Spermatophyta</taxon>
        <taxon>Magnoliopsida</taxon>
        <taxon>eudicotyledons</taxon>
        <taxon>Gunneridae</taxon>
        <taxon>Pentapetalae</taxon>
        <taxon>rosids</taxon>
        <taxon>fabids</taxon>
        <taxon>Fabales</taxon>
        <taxon>Fabaceae</taxon>
        <taxon>Papilionoideae</taxon>
        <taxon>50 kb inversion clade</taxon>
        <taxon>dalbergioids sensu lato</taxon>
        <taxon>Dalbergieae</taxon>
        <taxon>Pterocarpus clade</taxon>
        <taxon>Stylosanthes</taxon>
    </lineage>
</organism>
<accession>A0ABU6TNA1</accession>
<reference evidence="2 3" key="1">
    <citation type="journal article" date="2023" name="Plants (Basel)">
        <title>Bridging the Gap: Combining Genomics and Transcriptomics Approaches to Understand Stylosanthes scabra, an Orphan Legume from the Brazilian Caatinga.</title>
        <authorList>
            <person name="Ferreira-Neto J.R.C."/>
            <person name="da Silva M.D."/>
            <person name="Binneck E."/>
            <person name="de Melo N.F."/>
            <person name="da Silva R.H."/>
            <person name="de Melo A.L.T.M."/>
            <person name="Pandolfi V."/>
            <person name="Bustamante F.O."/>
            <person name="Brasileiro-Vidal A.C."/>
            <person name="Benko-Iseppon A.M."/>
        </authorList>
    </citation>
    <scope>NUCLEOTIDE SEQUENCE [LARGE SCALE GENOMIC DNA]</scope>
    <source>
        <tissue evidence="2">Leaves</tissue>
    </source>
</reference>
<evidence type="ECO:0000256" key="1">
    <source>
        <dbReference type="SAM" id="MobiDB-lite"/>
    </source>
</evidence>
<protein>
    <submittedName>
        <fullName evidence="2">Uncharacterized protein</fullName>
    </submittedName>
</protein>